<dbReference type="Proteomes" id="UP000198744">
    <property type="component" value="Unassembled WGS sequence"/>
</dbReference>
<gene>
    <name evidence="5" type="ORF">SAMN04489760_11451</name>
</gene>
<dbReference type="InterPro" id="IPR036412">
    <property type="entry name" value="HAD-like_sf"/>
</dbReference>
<evidence type="ECO:0000313" key="6">
    <source>
        <dbReference type="Proteomes" id="UP000198744"/>
    </source>
</evidence>
<proteinExistence type="inferred from homology"/>
<dbReference type="SUPFAM" id="SSF56784">
    <property type="entry name" value="HAD-like"/>
    <property type="match status" value="1"/>
</dbReference>
<dbReference type="GO" id="GO:0008967">
    <property type="term" value="F:phosphoglycolate phosphatase activity"/>
    <property type="evidence" value="ECO:0007669"/>
    <property type="project" value="UniProtKB-EC"/>
</dbReference>
<comment type="pathway">
    <text evidence="2">Organic acid metabolism; glycolate biosynthesis; glycolate from 2-phosphoglycolate: step 1/1.</text>
</comment>
<dbReference type="RefSeq" id="WP_093883648.1">
    <property type="nucleotide sequence ID" value="NZ_FOBS01000014.1"/>
</dbReference>
<dbReference type="InterPro" id="IPR023198">
    <property type="entry name" value="PGP-like_dom2"/>
</dbReference>
<dbReference type="EC" id="3.1.3.18" evidence="4"/>
<dbReference type="InterPro" id="IPR050155">
    <property type="entry name" value="HAD-like_hydrolase_sf"/>
</dbReference>
<dbReference type="Pfam" id="PF13419">
    <property type="entry name" value="HAD_2"/>
    <property type="match status" value="1"/>
</dbReference>
<dbReference type="PANTHER" id="PTHR43434">
    <property type="entry name" value="PHOSPHOGLYCOLATE PHOSPHATASE"/>
    <property type="match status" value="1"/>
</dbReference>
<evidence type="ECO:0000256" key="1">
    <source>
        <dbReference type="ARBA" id="ARBA00000830"/>
    </source>
</evidence>
<dbReference type="Gene3D" id="3.40.50.1000">
    <property type="entry name" value="HAD superfamily/HAD-like"/>
    <property type="match status" value="1"/>
</dbReference>
<dbReference type="SFLD" id="SFLDS00003">
    <property type="entry name" value="Haloacid_Dehalogenase"/>
    <property type="match status" value="1"/>
</dbReference>
<dbReference type="GO" id="GO:0006281">
    <property type="term" value="P:DNA repair"/>
    <property type="evidence" value="ECO:0007669"/>
    <property type="project" value="TreeGrafter"/>
</dbReference>
<dbReference type="InterPro" id="IPR041492">
    <property type="entry name" value="HAD_2"/>
</dbReference>
<dbReference type="STRING" id="43775.SAMN04489760_11451"/>
<dbReference type="AlphaFoldDB" id="A0A1H7Y840"/>
<dbReference type="EMBL" id="FOBS01000014">
    <property type="protein sequence ID" value="SEM41359.1"/>
    <property type="molecule type" value="Genomic_DNA"/>
</dbReference>
<dbReference type="SFLD" id="SFLDG01129">
    <property type="entry name" value="C1.5:_HAD__Beta-PGM__Phosphata"/>
    <property type="match status" value="1"/>
</dbReference>
<comment type="catalytic activity">
    <reaction evidence="1">
        <text>2-phosphoglycolate + H2O = glycolate + phosphate</text>
        <dbReference type="Rhea" id="RHEA:14369"/>
        <dbReference type="ChEBI" id="CHEBI:15377"/>
        <dbReference type="ChEBI" id="CHEBI:29805"/>
        <dbReference type="ChEBI" id="CHEBI:43474"/>
        <dbReference type="ChEBI" id="CHEBI:58033"/>
        <dbReference type="EC" id="3.1.3.18"/>
    </reaction>
</comment>
<accession>A0A1H7Y840</accession>
<protein>
    <recommendedName>
        <fullName evidence="4">phosphoglycolate phosphatase</fullName>
        <ecNumber evidence="4">3.1.3.18</ecNumber>
    </recommendedName>
</protein>
<dbReference type="OrthoDB" id="9793014at2"/>
<evidence type="ECO:0000256" key="3">
    <source>
        <dbReference type="ARBA" id="ARBA00006171"/>
    </source>
</evidence>
<reference evidence="5 6" key="1">
    <citation type="submission" date="2016-10" db="EMBL/GenBank/DDBJ databases">
        <authorList>
            <person name="de Groot N.N."/>
        </authorList>
    </citation>
    <scope>NUCLEOTIDE SEQUENCE [LARGE SCALE GENOMIC DNA]</scope>
    <source>
        <strain evidence="5 6">DSM 8423</strain>
    </source>
</reference>
<dbReference type="Gene3D" id="1.10.150.240">
    <property type="entry name" value="Putative phosphatase, domain 2"/>
    <property type="match status" value="1"/>
</dbReference>
<evidence type="ECO:0000313" key="5">
    <source>
        <dbReference type="EMBL" id="SEM41359.1"/>
    </source>
</evidence>
<evidence type="ECO:0000256" key="4">
    <source>
        <dbReference type="ARBA" id="ARBA00013078"/>
    </source>
</evidence>
<dbReference type="PANTHER" id="PTHR43434:SF1">
    <property type="entry name" value="PHOSPHOGLYCOLATE PHOSPHATASE"/>
    <property type="match status" value="1"/>
</dbReference>
<name>A0A1H7Y840_9BACT</name>
<dbReference type="GO" id="GO:0005829">
    <property type="term" value="C:cytosol"/>
    <property type="evidence" value="ECO:0007669"/>
    <property type="project" value="TreeGrafter"/>
</dbReference>
<sequence length="218" mass="24399">MNETDQKLLLFDFDGVLVDSLEFYERVFRQCLEAIGRPIISSRADFLALCQDNFYGELARRGIDLSAFLAELSQIHSSIDMSLIRPLPAMTPVLSALAERHRLMLISSNSEEVIHELLRRMNVSGCFEAVLGADFLLNKTEKIVHAQKTSGFAKGDIYYVGDTAGDIREARRAGIRSVAVTWGWHDRDALEAVSPDFLIDTPQALFSLLMRETLGSES</sequence>
<dbReference type="InterPro" id="IPR023214">
    <property type="entry name" value="HAD_sf"/>
</dbReference>
<comment type="similarity">
    <text evidence="3">Belongs to the HAD-like hydrolase superfamily. CbbY/CbbZ/Gph/YieH family.</text>
</comment>
<organism evidence="5 6">
    <name type="scientific">Syntrophus gentianae</name>
    <dbReference type="NCBI Taxonomy" id="43775"/>
    <lineage>
        <taxon>Bacteria</taxon>
        <taxon>Pseudomonadati</taxon>
        <taxon>Thermodesulfobacteriota</taxon>
        <taxon>Syntrophia</taxon>
        <taxon>Syntrophales</taxon>
        <taxon>Syntrophaceae</taxon>
        <taxon>Syntrophus</taxon>
    </lineage>
</organism>
<keyword evidence="6" id="KW-1185">Reference proteome</keyword>
<evidence type="ECO:0000256" key="2">
    <source>
        <dbReference type="ARBA" id="ARBA00004818"/>
    </source>
</evidence>